<gene>
    <name evidence="2" type="ORF">GCM10009787_18170</name>
</gene>
<name>A0ABN3BDK3_9ACTN</name>
<evidence type="ECO:0000313" key="2">
    <source>
        <dbReference type="EMBL" id="GAA2194002.1"/>
    </source>
</evidence>
<comment type="caution">
    <text evidence="2">The sequence shown here is derived from an EMBL/GenBank/DDBJ whole genome shotgun (WGS) entry which is preliminary data.</text>
</comment>
<dbReference type="EMBL" id="BAAAOQ010000005">
    <property type="protein sequence ID" value="GAA2194002.1"/>
    <property type="molecule type" value="Genomic_DNA"/>
</dbReference>
<accession>A0ABN3BDK3</accession>
<evidence type="ECO:0000313" key="3">
    <source>
        <dbReference type="Proteomes" id="UP001501391"/>
    </source>
</evidence>
<feature type="compositionally biased region" description="Basic and acidic residues" evidence="1">
    <location>
        <begin position="15"/>
        <end position="28"/>
    </location>
</feature>
<proteinExistence type="predicted"/>
<dbReference type="Proteomes" id="UP001501391">
    <property type="component" value="Unassembled WGS sequence"/>
</dbReference>
<protein>
    <submittedName>
        <fullName evidence="2">Uncharacterized protein</fullName>
    </submittedName>
</protein>
<feature type="compositionally biased region" description="Low complexity" evidence="1">
    <location>
        <begin position="42"/>
        <end position="52"/>
    </location>
</feature>
<reference evidence="2 3" key="1">
    <citation type="journal article" date="2019" name="Int. J. Syst. Evol. Microbiol.">
        <title>The Global Catalogue of Microorganisms (GCM) 10K type strain sequencing project: providing services to taxonomists for standard genome sequencing and annotation.</title>
        <authorList>
            <consortium name="The Broad Institute Genomics Platform"/>
            <consortium name="The Broad Institute Genome Sequencing Center for Infectious Disease"/>
            <person name="Wu L."/>
            <person name="Ma J."/>
        </authorList>
    </citation>
    <scope>NUCLEOTIDE SEQUENCE [LARGE SCALE GENOMIC DNA]</scope>
    <source>
        <strain evidence="2 3">JCM 14924</strain>
    </source>
</reference>
<keyword evidence="3" id="KW-1185">Reference proteome</keyword>
<evidence type="ECO:0000256" key="1">
    <source>
        <dbReference type="SAM" id="MobiDB-lite"/>
    </source>
</evidence>
<organism evidence="2 3">
    <name type="scientific">Streptomyces bangladeshensis</name>
    <dbReference type="NCBI Taxonomy" id="295352"/>
    <lineage>
        <taxon>Bacteria</taxon>
        <taxon>Bacillati</taxon>
        <taxon>Actinomycetota</taxon>
        <taxon>Actinomycetes</taxon>
        <taxon>Kitasatosporales</taxon>
        <taxon>Streptomycetaceae</taxon>
        <taxon>Streptomyces</taxon>
    </lineage>
</organism>
<sequence>MGGTYVIRGYMGETEPDKRKPKIAEYRRALGAAPSTAPPRTTPTRHSSGTTRLPLRTAAVSRPTARRATAVTPLKVA</sequence>
<feature type="region of interest" description="Disordered" evidence="1">
    <location>
        <begin position="1"/>
        <end position="77"/>
    </location>
</feature>